<dbReference type="InterPro" id="IPR016639">
    <property type="entry name" value="GST_Omega/GSH"/>
</dbReference>
<evidence type="ECO:0000313" key="2">
    <source>
        <dbReference type="EMBL" id="VEI14233.1"/>
    </source>
</evidence>
<name>A0A448PH63_ACTVI</name>
<dbReference type="SUPFAM" id="SSF47616">
    <property type="entry name" value="GST C-terminal domain-like"/>
    <property type="match status" value="1"/>
</dbReference>
<dbReference type="GO" id="GO:0005737">
    <property type="term" value="C:cytoplasm"/>
    <property type="evidence" value="ECO:0007669"/>
    <property type="project" value="TreeGrafter"/>
</dbReference>
<dbReference type="Pfam" id="PF00583">
    <property type="entry name" value="Acetyltransf_1"/>
    <property type="match status" value="1"/>
</dbReference>
<keyword evidence="2" id="KW-0808">Transferase</keyword>
<dbReference type="OrthoDB" id="9769158at2"/>
<dbReference type="Gene3D" id="3.40.30.10">
    <property type="entry name" value="Glutaredoxin"/>
    <property type="match status" value="1"/>
</dbReference>
<dbReference type="PANTHER" id="PTHR32419:SF6">
    <property type="entry name" value="GLUTATHIONE S-TRANSFERASE OMEGA-LIKE 1-RELATED"/>
    <property type="match status" value="1"/>
</dbReference>
<evidence type="ECO:0000256" key="1">
    <source>
        <dbReference type="SAM" id="MobiDB-lite"/>
    </source>
</evidence>
<dbReference type="GO" id="GO:0004364">
    <property type="term" value="F:glutathione transferase activity"/>
    <property type="evidence" value="ECO:0007669"/>
    <property type="project" value="InterPro"/>
</dbReference>
<dbReference type="Pfam" id="PF13410">
    <property type="entry name" value="GST_C_2"/>
    <property type="match status" value="1"/>
</dbReference>
<sequence length="494" mass="53667">MSTDNIGSTGGPGSSGSAGSPVRVRLAEPADYDAVRALLLRAYESRFWITSAYRSMLLDIEGHVARSRPDGHGGQTGGEDLLLAVDGEAILGAVFVPRDTHTGPDGAVEQSFGRLGVDPAAAGRGVARTLVEHVEDLARDRGAERIAIHSGPQMHGAHRMYEHLGYRRRPEREDLVVDSGQRLLVYTRELDRSDDVTGVFGQADLPVASGRYRLLASAADDWSRLQAIVLRLTGLDQHVAIEWTDDGAAGTATGPVVPPAVYDSLTDRRISSDGYLLSYEWETVWRSLHSVGAVDLYPVDLRDEIDALNQQLFDDVNNGPYKVLFAGSLGAARVAKGVWEARLAELDFRLASRRYLFGERLTGSDVRLFVTLASFDQGYRPSFPAELGAAARITDFPNLWAYARDLHATPGFATQREDRANGILPRKDGTWRSAFGEPGDGKPVDGNPTERWNAPANREHLGGSPLFSGPGGAGSWEQLRGWTEARRAGRITGL</sequence>
<organism evidence="2 3">
    <name type="scientific">Actinomyces viscosus</name>
    <dbReference type="NCBI Taxonomy" id="1656"/>
    <lineage>
        <taxon>Bacteria</taxon>
        <taxon>Bacillati</taxon>
        <taxon>Actinomycetota</taxon>
        <taxon>Actinomycetes</taxon>
        <taxon>Actinomycetales</taxon>
        <taxon>Actinomycetaceae</taxon>
        <taxon>Actinomyces</taxon>
    </lineage>
</organism>
<dbReference type="PANTHER" id="PTHR32419">
    <property type="entry name" value="GLUTATHIONYL-HYDROQUINONE REDUCTASE"/>
    <property type="match status" value="1"/>
</dbReference>
<evidence type="ECO:0000313" key="3">
    <source>
        <dbReference type="Proteomes" id="UP000268658"/>
    </source>
</evidence>
<dbReference type="PROSITE" id="PS51186">
    <property type="entry name" value="GNAT"/>
    <property type="match status" value="1"/>
</dbReference>
<gene>
    <name evidence="2" type="ORF">NCTC10951_00086</name>
</gene>
<dbReference type="Gene3D" id="1.20.1050.10">
    <property type="match status" value="1"/>
</dbReference>
<feature type="region of interest" description="Disordered" evidence="1">
    <location>
        <begin position="1"/>
        <end position="21"/>
    </location>
</feature>
<dbReference type="KEGG" id="avc:NCTC10951_00086"/>
<feature type="region of interest" description="Disordered" evidence="1">
    <location>
        <begin position="434"/>
        <end position="473"/>
    </location>
</feature>
<dbReference type="SUPFAM" id="SSF55729">
    <property type="entry name" value="Acyl-CoA N-acyltransferases (Nat)"/>
    <property type="match status" value="1"/>
</dbReference>
<proteinExistence type="predicted"/>
<dbReference type="Gene3D" id="3.40.630.30">
    <property type="match status" value="1"/>
</dbReference>
<dbReference type="AlphaFoldDB" id="A0A448PH63"/>
<protein>
    <submittedName>
        <fullName evidence="2">Putative acetyltransferase</fullName>
    </submittedName>
</protein>
<dbReference type="GO" id="GO:0016747">
    <property type="term" value="F:acyltransferase activity, transferring groups other than amino-acyl groups"/>
    <property type="evidence" value="ECO:0007669"/>
    <property type="project" value="InterPro"/>
</dbReference>
<dbReference type="InterPro" id="IPR016181">
    <property type="entry name" value="Acyl_CoA_acyltransferase"/>
</dbReference>
<dbReference type="InterPro" id="IPR000182">
    <property type="entry name" value="GNAT_dom"/>
</dbReference>
<accession>A0A448PH63</accession>
<dbReference type="InterPro" id="IPR036282">
    <property type="entry name" value="Glutathione-S-Trfase_C_sf"/>
</dbReference>
<dbReference type="EMBL" id="LR134477">
    <property type="protein sequence ID" value="VEI14233.1"/>
    <property type="molecule type" value="Genomic_DNA"/>
</dbReference>
<reference evidence="2 3" key="1">
    <citation type="submission" date="2018-12" db="EMBL/GenBank/DDBJ databases">
        <authorList>
            <consortium name="Pathogen Informatics"/>
        </authorList>
    </citation>
    <scope>NUCLEOTIDE SEQUENCE [LARGE SCALE GENOMIC DNA]</scope>
    <source>
        <strain evidence="2 3">NCTC10951</strain>
    </source>
</reference>
<dbReference type="Proteomes" id="UP000268658">
    <property type="component" value="Chromosome"/>
</dbReference>
<dbReference type="CDD" id="cd04301">
    <property type="entry name" value="NAT_SF"/>
    <property type="match status" value="1"/>
</dbReference>
<dbReference type="RefSeq" id="WP_126412947.1">
    <property type="nucleotide sequence ID" value="NZ_JASPER010000060.1"/>
</dbReference>